<dbReference type="OrthoDB" id="2401875at2759"/>
<evidence type="ECO:0000313" key="18">
    <source>
        <dbReference type="EMBL" id="CAH0724965.1"/>
    </source>
</evidence>
<dbReference type="UniPathway" id="UPA00057">
    <property type="reaction ID" value="UER00099"/>
</dbReference>
<organism evidence="18 19">
    <name type="scientific">Brenthis ino</name>
    <name type="common">lesser marbled fritillary</name>
    <dbReference type="NCBI Taxonomy" id="405034"/>
    <lineage>
        <taxon>Eukaryota</taxon>
        <taxon>Metazoa</taxon>
        <taxon>Ecdysozoa</taxon>
        <taxon>Arthropoda</taxon>
        <taxon>Hexapoda</taxon>
        <taxon>Insecta</taxon>
        <taxon>Pterygota</taxon>
        <taxon>Neoptera</taxon>
        <taxon>Endopterygota</taxon>
        <taxon>Lepidoptera</taxon>
        <taxon>Glossata</taxon>
        <taxon>Ditrysia</taxon>
        <taxon>Papilionoidea</taxon>
        <taxon>Nymphalidae</taxon>
        <taxon>Heliconiinae</taxon>
        <taxon>Argynnini</taxon>
        <taxon>Brenthis</taxon>
    </lineage>
</organism>
<evidence type="ECO:0000256" key="4">
    <source>
        <dbReference type="ARBA" id="ARBA00022490"/>
    </source>
</evidence>
<keyword evidence="19" id="KW-1185">Reference proteome</keyword>
<evidence type="ECO:0000256" key="17">
    <source>
        <dbReference type="ARBA" id="ARBA00034549"/>
    </source>
</evidence>
<evidence type="ECO:0000256" key="9">
    <source>
        <dbReference type="ARBA" id="ARBA00022777"/>
    </source>
</evidence>
<dbReference type="InterPro" id="IPR005919">
    <property type="entry name" value="Pmev_kin_anim"/>
</dbReference>
<evidence type="ECO:0000256" key="14">
    <source>
        <dbReference type="ARBA" id="ARBA00023098"/>
    </source>
</evidence>
<evidence type="ECO:0000313" key="19">
    <source>
        <dbReference type="Proteomes" id="UP000838878"/>
    </source>
</evidence>
<evidence type="ECO:0000256" key="15">
    <source>
        <dbReference type="ARBA" id="ARBA00023166"/>
    </source>
</evidence>
<dbReference type="PANTHER" id="PTHR13101">
    <property type="entry name" value="PHOSPHOMEVALONATE KINASE"/>
    <property type="match status" value="1"/>
</dbReference>
<dbReference type="GO" id="GO:0005829">
    <property type="term" value="C:cytosol"/>
    <property type="evidence" value="ECO:0007669"/>
    <property type="project" value="UniProtKB-SubCell"/>
</dbReference>
<dbReference type="InterPro" id="IPR027417">
    <property type="entry name" value="P-loop_NTPase"/>
</dbReference>
<evidence type="ECO:0000256" key="12">
    <source>
        <dbReference type="ARBA" id="ARBA00022955"/>
    </source>
</evidence>
<sequence length="264" mass="30465">MERDVASERYEISLTRVGAQCVEWLQDGGQTARQDTISHFENDRADTIAKLKALGERQKVENRINNSRTAGDPGVSAEKTMAPKIILLFSGKRKCGKDFVTDHLKLILGDQCEIIKISQPIKSHWANEKNLNLNELLSDTEYKEQHRLDMIRWSEERRENDYGCFCRAACDNAADRPIWIVSDIRRKTDVQWFKETYGDLIKTIRLVADEETRKERGFQFKSGVDDTASECDLDDYNEWDLVIENGKENKSIEDLTKSIMVLLQ</sequence>
<keyword evidence="8" id="KW-0547">Nucleotide-binding</keyword>
<keyword evidence="15" id="KW-1207">Sterol metabolism</keyword>
<dbReference type="Proteomes" id="UP000838878">
    <property type="component" value="Chromosome 5"/>
</dbReference>
<evidence type="ECO:0000256" key="10">
    <source>
        <dbReference type="ARBA" id="ARBA00022778"/>
    </source>
</evidence>
<evidence type="ECO:0000256" key="3">
    <source>
        <dbReference type="ARBA" id="ARBA00012958"/>
    </source>
</evidence>
<dbReference type="EMBL" id="OV170225">
    <property type="protein sequence ID" value="CAH0724965.1"/>
    <property type="molecule type" value="Genomic_DNA"/>
</dbReference>
<dbReference type="GO" id="GO:0019287">
    <property type="term" value="P:isopentenyl diphosphate biosynthetic process, mevalonate pathway"/>
    <property type="evidence" value="ECO:0007669"/>
    <property type="project" value="UniProtKB-UniPathway"/>
</dbReference>
<reference evidence="18" key="1">
    <citation type="submission" date="2021-12" db="EMBL/GenBank/DDBJ databases">
        <authorList>
            <person name="Martin H S."/>
        </authorList>
    </citation>
    <scope>NUCLEOTIDE SEQUENCE</scope>
</reference>
<dbReference type="Gene3D" id="3.40.50.300">
    <property type="entry name" value="P-loop containing nucleotide triphosphate hydrolases"/>
    <property type="match status" value="1"/>
</dbReference>
<keyword evidence="7" id="KW-0808">Transferase</keyword>
<protein>
    <recommendedName>
        <fullName evidence="17">Phosphomevalonate kinase</fullName>
        <ecNumber evidence="3">2.7.4.2</ecNumber>
    </recommendedName>
</protein>
<dbReference type="SUPFAM" id="SSF52540">
    <property type="entry name" value="P-loop containing nucleoside triphosphate hydrolases"/>
    <property type="match status" value="1"/>
</dbReference>
<dbReference type="NCBIfam" id="TIGR01223">
    <property type="entry name" value="Pmev_kin_anim"/>
    <property type="match status" value="1"/>
</dbReference>
<dbReference type="FunFam" id="3.40.50.300:FF:001026">
    <property type="entry name" value="Phosphomevalonate kinase"/>
    <property type="match status" value="1"/>
</dbReference>
<keyword evidence="16" id="KW-0753">Steroid metabolism</keyword>
<comment type="pathway">
    <text evidence="2">Isoprenoid biosynthesis; isopentenyl diphosphate biosynthesis via mevalonate pathway; isopentenyl diphosphate from (R)-mevalonate: step 2/3.</text>
</comment>
<evidence type="ECO:0000256" key="6">
    <source>
        <dbReference type="ARBA" id="ARBA00022548"/>
    </source>
</evidence>
<keyword evidence="4" id="KW-0963">Cytoplasm</keyword>
<keyword evidence="10" id="KW-0152">Cholesterol biosynthesis</keyword>
<keyword evidence="14" id="KW-0443">Lipid metabolism</keyword>
<evidence type="ECO:0000256" key="7">
    <source>
        <dbReference type="ARBA" id="ARBA00022679"/>
    </source>
</evidence>
<evidence type="ECO:0000256" key="2">
    <source>
        <dbReference type="ARBA" id="ARBA00005017"/>
    </source>
</evidence>
<comment type="subcellular location">
    <subcellularLocation>
        <location evidence="1">Cytoplasm</location>
        <location evidence="1">Cytosol</location>
    </subcellularLocation>
</comment>
<evidence type="ECO:0000256" key="1">
    <source>
        <dbReference type="ARBA" id="ARBA00004514"/>
    </source>
</evidence>
<keyword evidence="12" id="KW-0752">Steroid biosynthesis</keyword>
<evidence type="ECO:0000256" key="13">
    <source>
        <dbReference type="ARBA" id="ARBA00023011"/>
    </source>
</evidence>
<evidence type="ECO:0000256" key="11">
    <source>
        <dbReference type="ARBA" id="ARBA00022840"/>
    </source>
</evidence>
<keyword evidence="11" id="KW-0067">ATP-binding</keyword>
<evidence type="ECO:0000256" key="8">
    <source>
        <dbReference type="ARBA" id="ARBA00022741"/>
    </source>
</evidence>
<name>A0A8J9YFR9_9NEOP</name>
<dbReference type="GO" id="GO:0004631">
    <property type="term" value="F:phosphomevalonate kinase activity"/>
    <property type="evidence" value="ECO:0007669"/>
    <property type="project" value="UniProtKB-EC"/>
</dbReference>
<gene>
    <name evidence="18" type="ORF">BINO364_LOCUS10604</name>
</gene>
<accession>A0A8J9YFR9</accession>
<keyword evidence="6" id="KW-0153">Cholesterol metabolism</keyword>
<dbReference type="PANTHER" id="PTHR13101:SF1">
    <property type="entry name" value="PHOSPHOMEVALONATE KINASE"/>
    <property type="match status" value="1"/>
</dbReference>
<evidence type="ECO:0000256" key="16">
    <source>
        <dbReference type="ARBA" id="ARBA00023221"/>
    </source>
</evidence>
<dbReference type="AlphaFoldDB" id="A0A8J9YFR9"/>
<dbReference type="EC" id="2.7.4.2" evidence="3"/>
<evidence type="ECO:0000256" key="5">
    <source>
        <dbReference type="ARBA" id="ARBA00022516"/>
    </source>
</evidence>
<dbReference type="GO" id="GO:0006695">
    <property type="term" value="P:cholesterol biosynthetic process"/>
    <property type="evidence" value="ECO:0007669"/>
    <property type="project" value="UniProtKB-KW"/>
</dbReference>
<feature type="non-terminal residue" evidence="18">
    <location>
        <position position="264"/>
    </location>
</feature>
<keyword evidence="13" id="KW-0756">Sterol biosynthesis</keyword>
<dbReference type="GO" id="GO:0005524">
    <property type="term" value="F:ATP binding"/>
    <property type="evidence" value="ECO:0007669"/>
    <property type="project" value="UniProtKB-KW"/>
</dbReference>
<dbReference type="Pfam" id="PF04275">
    <property type="entry name" value="P-mevalo_kinase"/>
    <property type="match status" value="1"/>
</dbReference>
<keyword evidence="5" id="KW-0444">Lipid biosynthesis</keyword>
<keyword evidence="9" id="KW-0418">Kinase</keyword>
<proteinExistence type="predicted"/>